<dbReference type="SUPFAM" id="SSF56104">
    <property type="entry name" value="SAICAR synthase-like"/>
    <property type="match status" value="1"/>
</dbReference>
<evidence type="ECO:0000256" key="5">
    <source>
        <dbReference type="ARBA" id="ARBA00022840"/>
    </source>
</evidence>
<dbReference type="GO" id="GO:0032958">
    <property type="term" value="P:inositol phosphate biosynthetic process"/>
    <property type="evidence" value="ECO:0007669"/>
    <property type="project" value="InterPro"/>
</dbReference>
<keyword evidence="10" id="KW-1185">Reference proteome</keyword>
<keyword evidence="2 7" id="KW-0808">Transferase</keyword>
<dbReference type="PANTHER" id="PTHR12400:SF55">
    <property type="entry name" value="INOSITOL-TRISPHOSPHATE 3-KINASE A"/>
    <property type="match status" value="1"/>
</dbReference>
<accession>A0A4W3JWZ8</accession>
<reference evidence="9" key="4">
    <citation type="submission" date="2025-08" db="UniProtKB">
        <authorList>
            <consortium name="Ensembl"/>
        </authorList>
    </citation>
    <scope>IDENTIFICATION</scope>
</reference>
<evidence type="ECO:0000256" key="6">
    <source>
        <dbReference type="ARBA" id="ARBA00051963"/>
    </source>
</evidence>
<comment type="catalytic activity">
    <reaction evidence="6">
        <text>1D-myo-inositol 1,4,5-trisphosphate + ATP = 1D-myo-inositol 1,3,4,5-tetrakisphosphate + ADP + H(+)</text>
        <dbReference type="Rhea" id="RHEA:11020"/>
        <dbReference type="ChEBI" id="CHEBI:15378"/>
        <dbReference type="ChEBI" id="CHEBI:30616"/>
        <dbReference type="ChEBI" id="CHEBI:57895"/>
        <dbReference type="ChEBI" id="CHEBI:203600"/>
        <dbReference type="ChEBI" id="CHEBI:456216"/>
        <dbReference type="EC" id="2.7.1.127"/>
    </reaction>
    <physiologicalReaction direction="left-to-right" evidence="6">
        <dbReference type="Rhea" id="RHEA:11021"/>
    </physiologicalReaction>
</comment>
<feature type="compositionally biased region" description="Low complexity" evidence="8">
    <location>
        <begin position="109"/>
        <end position="120"/>
    </location>
</feature>
<comment type="similarity">
    <text evidence="1 7">Belongs to the inositol phosphokinase (IPK) family.</text>
</comment>
<dbReference type="PANTHER" id="PTHR12400">
    <property type="entry name" value="INOSITOL POLYPHOSPHATE KINASE"/>
    <property type="match status" value="1"/>
</dbReference>
<feature type="region of interest" description="Disordered" evidence="8">
    <location>
        <begin position="1"/>
        <end position="47"/>
    </location>
</feature>
<evidence type="ECO:0000256" key="7">
    <source>
        <dbReference type="RuleBase" id="RU363090"/>
    </source>
</evidence>
<evidence type="ECO:0000313" key="10">
    <source>
        <dbReference type="Proteomes" id="UP000314986"/>
    </source>
</evidence>
<dbReference type="Ensembl" id="ENSCMIT00000048083.1">
    <property type="protein sequence ID" value="ENSCMIP00000047412.1"/>
    <property type="gene ID" value="ENSCMIG00000019439.1"/>
</dbReference>
<evidence type="ECO:0000256" key="1">
    <source>
        <dbReference type="ARBA" id="ARBA00007374"/>
    </source>
</evidence>
<dbReference type="AlphaFoldDB" id="A0A4W3JWZ8"/>
<name>A0A4W3JWZ8_CALMI</name>
<dbReference type="InterPro" id="IPR038286">
    <property type="entry name" value="IPK_sf"/>
</dbReference>
<evidence type="ECO:0000256" key="2">
    <source>
        <dbReference type="ARBA" id="ARBA00022679"/>
    </source>
</evidence>
<sequence length="415" mass="47133">MLHRKSYSLNDLPSRATRRRSPQVQLLASAPSAAHHHPIQEERDPGRVVGTALERAGREPRVPGPHPDHPTGHLVPRLTITSEEGKTENGLELEVDPSDLIGLSRKLSSSSLSSTGSSLFEESEDDLLSDTDDHGKGQYQEDTNLNKPWRKVKTIVHCSPFVVSFKKRYSWIQLAGHQGIELTVYFFMGRNVAANLSGWVGGVDQRPARSSPLVSLPLLSRTYLEEELMKAHEKPRLRTDMYQKMVEVDPLAPTPQEHTQQAVVKARYMQWRETLSSTVTLGFRIEGIKRSDGNCSTNFKRTKTKEQILQVFQDFVENNKNILKNYLVRLQKIRQVLESSEFFRRHEVIGSSLLFIHDKNEKAKVWLIDFGKTTKVPSGQTLNHRTPWQEGNREDGYLWGLDNLIDIIAAILTDS</sequence>
<dbReference type="GO" id="GO:0005737">
    <property type="term" value="C:cytoplasm"/>
    <property type="evidence" value="ECO:0007669"/>
    <property type="project" value="TreeGrafter"/>
</dbReference>
<dbReference type="GO" id="GO:0008440">
    <property type="term" value="F:inositol-1,4,5-trisphosphate 3-kinase activity"/>
    <property type="evidence" value="ECO:0007669"/>
    <property type="project" value="UniProtKB-EC"/>
</dbReference>
<reference evidence="10" key="3">
    <citation type="journal article" date="2014" name="Nature">
        <title>Elephant shark genome provides unique insights into gnathostome evolution.</title>
        <authorList>
            <consortium name="International Elephant Shark Genome Sequencing Consortium"/>
            <person name="Venkatesh B."/>
            <person name="Lee A.P."/>
            <person name="Ravi V."/>
            <person name="Maurya A.K."/>
            <person name="Lian M.M."/>
            <person name="Swann J.B."/>
            <person name="Ohta Y."/>
            <person name="Flajnik M.F."/>
            <person name="Sutoh Y."/>
            <person name="Kasahara M."/>
            <person name="Hoon S."/>
            <person name="Gangu V."/>
            <person name="Roy S.W."/>
            <person name="Irimia M."/>
            <person name="Korzh V."/>
            <person name="Kondrychyn I."/>
            <person name="Lim Z.W."/>
            <person name="Tay B.H."/>
            <person name="Tohari S."/>
            <person name="Kong K.W."/>
            <person name="Ho S."/>
            <person name="Lorente-Galdos B."/>
            <person name="Quilez J."/>
            <person name="Marques-Bonet T."/>
            <person name="Raney B.J."/>
            <person name="Ingham P.W."/>
            <person name="Tay A."/>
            <person name="Hillier L.W."/>
            <person name="Minx P."/>
            <person name="Boehm T."/>
            <person name="Wilson R.K."/>
            <person name="Brenner S."/>
            <person name="Warren W.C."/>
        </authorList>
    </citation>
    <scope>NUCLEOTIDE SEQUENCE [LARGE SCALE GENOMIC DNA]</scope>
</reference>
<dbReference type="Gene3D" id="3.30.470.160">
    <property type="entry name" value="Inositol polyphosphate kinase"/>
    <property type="match status" value="1"/>
</dbReference>
<dbReference type="GO" id="GO:0046854">
    <property type="term" value="P:phosphatidylinositol phosphate biosynthetic process"/>
    <property type="evidence" value="ECO:0007669"/>
    <property type="project" value="TreeGrafter"/>
</dbReference>
<feature type="compositionally biased region" description="Acidic residues" evidence="8">
    <location>
        <begin position="121"/>
        <end position="130"/>
    </location>
</feature>
<dbReference type="FunFam" id="3.30.470.160:FF:000001">
    <property type="entry name" value="Kinase"/>
    <property type="match status" value="1"/>
</dbReference>
<keyword evidence="4 7" id="KW-0418">Kinase</keyword>
<dbReference type="GO" id="GO:0005634">
    <property type="term" value="C:nucleus"/>
    <property type="evidence" value="ECO:0007669"/>
    <property type="project" value="TreeGrafter"/>
</dbReference>
<dbReference type="Pfam" id="PF03770">
    <property type="entry name" value="IPK"/>
    <property type="match status" value="1"/>
</dbReference>
<keyword evidence="5" id="KW-0067">ATP-binding</keyword>
<protein>
    <recommendedName>
        <fullName evidence="7">Kinase</fullName>
        <ecNumber evidence="7">2.7.-.-</ecNumber>
    </recommendedName>
</protein>
<organism evidence="9 10">
    <name type="scientific">Callorhinchus milii</name>
    <name type="common">Ghost shark</name>
    <dbReference type="NCBI Taxonomy" id="7868"/>
    <lineage>
        <taxon>Eukaryota</taxon>
        <taxon>Metazoa</taxon>
        <taxon>Chordata</taxon>
        <taxon>Craniata</taxon>
        <taxon>Vertebrata</taxon>
        <taxon>Chondrichthyes</taxon>
        <taxon>Holocephali</taxon>
        <taxon>Chimaeriformes</taxon>
        <taxon>Callorhinchidae</taxon>
        <taxon>Callorhinchus</taxon>
    </lineage>
</organism>
<dbReference type="InterPro" id="IPR005522">
    <property type="entry name" value="IPK"/>
</dbReference>
<dbReference type="GO" id="GO:0000828">
    <property type="term" value="F:inositol hexakisphosphate kinase activity"/>
    <property type="evidence" value="ECO:0007669"/>
    <property type="project" value="TreeGrafter"/>
</dbReference>
<dbReference type="GeneTree" id="ENSGT00940000161350"/>
<evidence type="ECO:0000256" key="4">
    <source>
        <dbReference type="ARBA" id="ARBA00022777"/>
    </source>
</evidence>
<dbReference type="EC" id="2.7.-.-" evidence="7"/>
<keyword evidence="3" id="KW-0547">Nucleotide-binding</keyword>
<dbReference type="GO" id="GO:0005524">
    <property type="term" value="F:ATP binding"/>
    <property type="evidence" value="ECO:0007669"/>
    <property type="project" value="UniProtKB-KW"/>
</dbReference>
<reference evidence="9" key="5">
    <citation type="submission" date="2025-09" db="UniProtKB">
        <authorList>
            <consortium name="Ensembl"/>
        </authorList>
    </citation>
    <scope>IDENTIFICATION</scope>
</reference>
<evidence type="ECO:0000256" key="3">
    <source>
        <dbReference type="ARBA" id="ARBA00022741"/>
    </source>
</evidence>
<feature type="region of interest" description="Disordered" evidence="8">
    <location>
        <begin position="109"/>
        <end position="142"/>
    </location>
</feature>
<evidence type="ECO:0000313" key="9">
    <source>
        <dbReference type="Ensembl" id="ENSCMIP00000047412.1"/>
    </source>
</evidence>
<evidence type="ECO:0000256" key="8">
    <source>
        <dbReference type="SAM" id="MobiDB-lite"/>
    </source>
</evidence>
<proteinExistence type="inferred from homology"/>
<dbReference type="Proteomes" id="UP000314986">
    <property type="component" value="Unassembled WGS sequence"/>
</dbReference>
<reference evidence="10" key="1">
    <citation type="journal article" date="2006" name="Science">
        <title>Ancient noncoding elements conserved in the human genome.</title>
        <authorList>
            <person name="Venkatesh B."/>
            <person name="Kirkness E.F."/>
            <person name="Loh Y.H."/>
            <person name="Halpern A.L."/>
            <person name="Lee A.P."/>
            <person name="Johnson J."/>
            <person name="Dandona N."/>
            <person name="Viswanathan L.D."/>
            <person name="Tay A."/>
            <person name="Venter J.C."/>
            <person name="Strausberg R.L."/>
            <person name="Brenner S."/>
        </authorList>
    </citation>
    <scope>NUCLEOTIDE SEQUENCE [LARGE SCALE GENOMIC DNA]</scope>
</reference>
<reference evidence="10" key="2">
    <citation type="journal article" date="2007" name="PLoS Biol.">
        <title>Survey sequencing and comparative analysis of the elephant shark (Callorhinchus milii) genome.</title>
        <authorList>
            <person name="Venkatesh B."/>
            <person name="Kirkness E.F."/>
            <person name="Loh Y.H."/>
            <person name="Halpern A.L."/>
            <person name="Lee A.P."/>
            <person name="Johnson J."/>
            <person name="Dandona N."/>
            <person name="Viswanathan L.D."/>
            <person name="Tay A."/>
            <person name="Venter J.C."/>
            <person name="Strausberg R.L."/>
            <person name="Brenner S."/>
        </authorList>
    </citation>
    <scope>NUCLEOTIDE SEQUENCE [LARGE SCALE GENOMIC DNA]</scope>
</reference>